<dbReference type="Proteomes" id="UP000504606">
    <property type="component" value="Unplaced"/>
</dbReference>
<dbReference type="PROSITE" id="PS00737">
    <property type="entry name" value="THIOLASE_2"/>
    <property type="match status" value="1"/>
</dbReference>
<feature type="active site" description="Acyl-thioester intermediate" evidence="5">
    <location>
        <position position="90"/>
    </location>
</feature>
<gene>
    <name evidence="10 11 12 13" type="primary">LOC113203954</name>
</gene>
<evidence type="ECO:0000313" key="10">
    <source>
        <dbReference type="RefSeq" id="XP_026274702.1"/>
    </source>
</evidence>
<evidence type="ECO:0000256" key="2">
    <source>
        <dbReference type="ARBA" id="ARBA00010982"/>
    </source>
</evidence>
<evidence type="ECO:0000313" key="11">
    <source>
        <dbReference type="RefSeq" id="XP_026274703.1"/>
    </source>
</evidence>
<dbReference type="OrthoDB" id="5404651at2759"/>
<dbReference type="AlphaFoldDB" id="A0A6J1S0Y3"/>
<reference evidence="10 11" key="1">
    <citation type="submission" date="2025-04" db="UniProtKB">
        <authorList>
            <consortium name="RefSeq"/>
        </authorList>
    </citation>
    <scope>IDENTIFICATION</scope>
    <source>
        <tissue evidence="10 11">Whole organism</tissue>
    </source>
</reference>
<dbReference type="InterPro" id="IPR020610">
    <property type="entry name" value="Thiolase_AS"/>
</dbReference>
<evidence type="ECO:0000259" key="7">
    <source>
        <dbReference type="Pfam" id="PF00108"/>
    </source>
</evidence>
<dbReference type="InterPro" id="IPR020617">
    <property type="entry name" value="Thiolase_C"/>
</dbReference>
<dbReference type="PROSITE" id="PS00098">
    <property type="entry name" value="THIOLASE_1"/>
    <property type="match status" value="1"/>
</dbReference>
<evidence type="ECO:0000259" key="8">
    <source>
        <dbReference type="Pfam" id="PF02803"/>
    </source>
</evidence>
<evidence type="ECO:0000313" key="13">
    <source>
        <dbReference type="RefSeq" id="XP_052124400.1"/>
    </source>
</evidence>
<dbReference type="RefSeq" id="XP_052124400.1">
    <property type="nucleotide sequence ID" value="XM_052268440.1"/>
</dbReference>
<evidence type="ECO:0000256" key="5">
    <source>
        <dbReference type="PIRSR" id="PIRSR000429-1"/>
    </source>
</evidence>
<evidence type="ECO:0000256" key="1">
    <source>
        <dbReference type="ARBA" id="ARBA00005189"/>
    </source>
</evidence>
<keyword evidence="9" id="KW-1185">Reference proteome</keyword>
<dbReference type="InterPro" id="IPR020613">
    <property type="entry name" value="Thiolase_CS"/>
</dbReference>
<feature type="domain" description="Thiolase C-terminal" evidence="8">
    <location>
        <begin position="275"/>
        <end position="394"/>
    </location>
</feature>
<feature type="active site" description="Proton acceptor" evidence="5">
    <location>
        <position position="352"/>
    </location>
</feature>
<proteinExistence type="inferred from homology"/>
<dbReference type="Pfam" id="PF02803">
    <property type="entry name" value="Thiolase_C"/>
    <property type="match status" value="1"/>
</dbReference>
<evidence type="ECO:0000313" key="9">
    <source>
        <dbReference type="Proteomes" id="UP000504606"/>
    </source>
</evidence>
<accession>A0A6J1S0Y3</accession>
<keyword evidence="3 6" id="KW-0808">Transferase</keyword>
<feature type="domain" description="Thiolase N-terminal" evidence="7">
    <location>
        <begin position="6"/>
        <end position="265"/>
    </location>
</feature>
<dbReference type="GeneID" id="113203954"/>
<dbReference type="PROSITE" id="PS00099">
    <property type="entry name" value="THIOLASE_3"/>
    <property type="match status" value="1"/>
</dbReference>
<dbReference type="InterPro" id="IPR020615">
    <property type="entry name" value="Thiolase_acyl_enz_int_AS"/>
</dbReference>
<dbReference type="PANTHER" id="PTHR18919">
    <property type="entry name" value="ACETYL-COA C-ACYLTRANSFERASE"/>
    <property type="match status" value="1"/>
</dbReference>
<dbReference type="NCBIfam" id="TIGR01930">
    <property type="entry name" value="AcCoA-C-Actrans"/>
    <property type="match status" value="1"/>
</dbReference>
<dbReference type="InterPro" id="IPR016039">
    <property type="entry name" value="Thiolase-like"/>
</dbReference>
<evidence type="ECO:0000313" key="12">
    <source>
        <dbReference type="RefSeq" id="XP_052124399.1"/>
    </source>
</evidence>
<dbReference type="GO" id="GO:0003988">
    <property type="term" value="F:acetyl-CoA C-acyltransferase activity"/>
    <property type="evidence" value="ECO:0007669"/>
    <property type="project" value="UniProtKB-ARBA"/>
</dbReference>
<dbReference type="PIRSF" id="PIRSF000429">
    <property type="entry name" value="Ac-CoA_Ac_transf"/>
    <property type="match status" value="1"/>
</dbReference>
<evidence type="ECO:0000256" key="6">
    <source>
        <dbReference type="RuleBase" id="RU003557"/>
    </source>
</evidence>
<dbReference type="RefSeq" id="XP_026274703.1">
    <property type="nucleotide sequence ID" value="XM_026418918.2"/>
</dbReference>
<dbReference type="SUPFAM" id="SSF53901">
    <property type="entry name" value="Thiolase-like"/>
    <property type="match status" value="2"/>
</dbReference>
<comment type="pathway">
    <text evidence="1">Lipid metabolism.</text>
</comment>
<dbReference type="FunFam" id="3.40.47.10:FF:000010">
    <property type="entry name" value="Acetyl-CoA acetyltransferase (Thiolase)"/>
    <property type="match status" value="1"/>
</dbReference>
<dbReference type="RefSeq" id="XP_052124399.1">
    <property type="nucleotide sequence ID" value="XM_052268439.1"/>
</dbReference>
<dbReference type="CDD" id="cd00751">
    <property type="entry name" value="thiolase"/>
    <property type="match status" value="1"/>
</dbReference>
<dbReference type="PANTHER" id="PTHR18919:SF107">
    <property type="entry name" value="ACETYL-COA ACETYLTRANSFERASE, CYTOSOLIC"/>
    <property type="match status" value="1"/>
</dbReference>
<dbReference type="Pfam" id="PF00108">
    <property type="entry name" value="Thiolase_N"/>
    <property type="match status" value="1"/>
</dbReference>
<dbReference type="RefSeq" id="XP_026274702.1">
    <property type="nucleotide sequence ID" value="XM_026418917.2"/>
</dbReference>
<dbReference type="KEGG" id="foc:113203954"/>
<dbReference type="Gene3D" id="3.40.47.10">
    <property type="match status" value="2"/>
</dbReference>
<comment type="similarity">
    <text evidence="2 6">Belongs to the thiolase-like superfamily. Thiolase family.</text>
</comment>
<evidence type="ECO:0000256" key="4">
    <source>
        <dbReference type="ARBA" id="ARBA00023315"/>
    </source>
</evidence>
<dbReference type="InterPro" id="IPR020616">
    <property type="entry name" value="Thiolase_N"/>
</dbReference>
<sequence>MTENEVYIVSAVRTPIGSFLGQFASLPAHELGSVAVKEAVARANISPNDVSEVILGQALTAGQGQNPARNTSIKAGIPIGVPAHVISMLCGSGLKAVASGYQAIRCGDSSIVVVGGQESMTRAPHVCNLRSGTKMGDTTFKDSMILDGLTDVFNDIHMGITAENLVCKYNISREDQDSYACESQNRVQKATEAGFFKAEITPVTVKGPGRNSQPVSITEDEFPQKNTSVESLKKLRPAFKKDGTVTAGNASGINDGAAALVLMSKTEAVKRGSPVLAKIVAYAQAGVEPEIMGIGPVPAVEAVLKKAGWGKEDVDLWELNEAFAAQSVCVLRELKLDPSKVNIQGGAISLGHPIGASGARVLVTLIHALKRTGGKKGVAALCIGGGMGISMAIEIV</sequence>
<keyword evidence="4 6" id="KW-0012">Acyltransferase</keyword>
<feature type="active site" description="Proton acceptor" evidence="5">
    <location>
        <position position="382"/>
    </location>
</feature>
<dbReference type="InterPro" id="IPR002155">
    <property type="entry name" value="Thiolase"/>
</dbReference>
<organism evidence="9 10">
    <name type="scientific">Frankliniella occidentalis</name>
    <name type="common">Western flower thrips</name>
    <name type="synonym">Euthrips occidentalis</name>
    <dbReference type="NCBI Taxonomy" id="133901"/>
    <lineage>
        <taxon>Eukaryota</taxon>
        <taxon>Metazoa</taxon>
        <taxon>Ecdysozoa</taxon>
        <taxon>Arthropoda</taxon>
        <taxon>Hexapoda</taxon>
        <taxon>Insecta</taxon>
        <taxon>Pterygota</taxon>
        <taxon>Neoptera</taxon>
        <taxon>Paraneoptera</taxon>
        <taxon>Thysanoptera</taxon>
        <taxon>Terebrantia</taxon>
        <taxon>Thripoidea</taxon>
        <taxon>Thripidae</taxon>
        <taxon>Frankliniella</taxon>
    </lineage>
</organism>
<evidence type="ECO:0000256" key="3">
    <source>
        <dbReference type="ARBA" id="ARBA00022679"/>
    </source>
</evidence>
<name>A0A6J1S0Y3_FRAOC</name>
<protein>
    <submittedName>
        <fullName evidence="10 11">Acetyl-CoA acetyltransferase, cytosolic</fullName>
    </submittedName>
</protein>